<evidence type="ECO:0000313" key="4">
    <source>
        <dbReference type="Proteomes" id="UP000199013"/>
    </source>
</evidence>
<keyword evidence="2" id="KW-0472">Membrane</keyword>
<evidence type="ECO:0000256" key="1">
    <source>
        <dbReference type="SAM" id="MobiDB-lite"/>
    </source>
</evidence>
<feature type="transmembrane region" description="Helical" evidence="2">
    <location>
        <begin position="140"/>
        <end position="157"/>
    </location>
</feature>
<dbReference type="SUPFAM" id="SSF52540">
    <property type="entry name" value="P-loop containing nucleoside triphosphate hydrolases"/>
    <property type="match status" value="1"/>
</dbReference>
<feature type="transmembrane region" description="Helical" evidence="2">
    <location>
        <begin position="115"/>
        <end position="134"/>
    </location>
</feature>
<proteinExistence type="predicted"/>
<evidence type="ECO:0000256" key="2">
    <source>
        <dbReference type="SAM" id="Phobius"/>
    </source>
</evidence>
<protein>
    <recommendedName>
        <fullName evidence="5">FtsK domain-containing protein</fullName>
    </recommendedName>
</protein>
<reference evidence="4" key="1">
    <citation type="submission" date="2016-02" db="EMBL/GenBank/DDBJ databases">
        <authorList>
            <person name="Wibberg D."/>
        </authorList>
    </citation>
    <scope>NUCLEOTIDE SEQUENCE [LARGE SCALE GENOMIC DNA]</scope>
</reference>
<keyword evidence="4" id="KW-1185">Reference proteome</keyword>
<keyword evidence="2" id="KW-0812">Transmembrane</keyword>
<feature type="transmembrane region" description="Helical" evidence="2">
    <location>
        <begin position="193"/>
        <end position="211"/>
    </location>
</feature>
<accession>A0A1C3NVK5</accession>
<dbReference type="AlphaFoldDB" id="A0A1C3NVK5"/>
<organism evidence="3 4">
    <name type="scientific">Candidatus Protofrankia californiensis</name>
    <dbReference type="NCBI Taxonomy" id="1839754"/>
    <lineage>
        <taxon>Bacteria</taxon>
        <taxon>Bacillati</taxon>
        <taxon>Actinomycetota</taxon>
        <taxon>Actinomycetes</taxon>
        <taxon>Frankiales</taxon>
        <taxon>Frankiaceae</taxon>
        <taxon>Protofrankia</taxon>
    </lineage>
</organism>
<evidence type="ECO:0000313" key="3">
    <source>
        <dbReference type="EMBL" id="SBW19536.1"/>
    </source>
</evidence>
<dbReference type="InterPro" id="IPR027417">
    <property type="entry name" value="P-loop_NTPase"/>
</dbReference>
<sequence length="787" mass="84703">MASHPHTTPPSPRRRPAGPATVDTRVEQLLASAAGAADSHTALEHLVTAAELEAKAKADADAERAAADPLVGKLVARAKTALDAGDRDRAEQLLAAAQTAADRDRFDALSIRGHAVPLAVIGLLWAGAAAGHMLPGSGPTIAGLYLTLAVVWWWAKGRRAVWADRPRRRRHATLTTAAGAGWLYWAAATGATGWHAAVLWIGGYLLAAPYWSGIHIPNPPAPAPPAPAPEASTAAPRLEVTEQGSNVMELWARWVACRGGPVEGSRLTHRERLDHGREAYTVLLVRGKQDRDGLDTRLRLIASAMGMSRKDLEFEDHPDGAHRARLIVTLNRDQAAATLLYPGPQACFDPDTGMTYWGVWPDGQLMPWEAFHPDRGVFSGVILGASRSGKSRLIEQLCLTWMATGMVTVWMIDPQNGSSLPTLAQHADWPAIGTDKGRAGTLLRAVDIVGKSRTKLNGSVGRLVHPISRRAPALMVVIDECHMVFDPKIVGSVEAAHNIAIAERAARAYSKAGIGLVLASQNTDQSVFGNSEALRMNAWNLNGIIMRLPSNIAGNLVAGFNGDAKKLPPFGYAYRLGSGARDISGRSFDAEPVLEEHYATVPTLELEAAVRYQLRKQLGDTYDNRHNAAEDAAADMAAEFLDGEDLDPEFLAAVAEDDPAVAARLQELTARRPHWTPTPVQTAIPAPVTRMTPTGVTLRPATWISLTNPAPQPDTATETADETSDLLEAAAQSRRDVYQLITNTPAPFGDILDRSTYSKATVDRALNDLEFLGLIHQPHYGHYARTA</sequence>
<gene>
    <name evidence="3" type="ORF">FDG2_1427</name>
</gene>
<keyword evidence="2" id="KW-1133">Transmembrane helix</keyword>
<dbReference type="Proteomes" id="UP000199013">
    <property type="component" value="Unassembled WGS sequence"/>
</dbReference>
<dbReference type="EMBL" id="FLUV01000591">
    <property type="protein sequence ID" value="SBW19536.1"/>
    <property type="molecule type" value="Genomic_DNA"/>
</dbReference>
<evidence type="ECO:0008006" key="5">
    <source>
        <dbReference type="Google" id="ProtNLM"/>
    </source>
</evidence>
<feature type="region of interest" description="Disordered" evidence="1">
    <location>
        <begin position="1"/>
        <end position="21"/>
    </location>
</feature>
<dbReference type="Gene3D" id="3.40.50.300">
    <property type="entry name" value="P-loop containing nucleotide triphosphate hydrolases"/>
    <property type="match status" value="1"/>
</dbReference>
<name>A0A1C3NVK5_9ACTN</name>